<evidence type="ECO:0000313" key="1">
    <source>
        <dbReference type="EMBL" id="KAK0430604.1"/>
    </source>
</evidence>
<reference evidence="1" key="1">
    <citation type="submission" date="2023-06" db="EMBL/GenBank/DDBJ databases">
        <authorList>
            <consortium name="Lawrence Berkeley National Laboratory"/>
            <person name="Ahrendt S."/>
            <person name="Sahu N."/>
            <person name="Indic B."/>
            <person name="Wong-Bajracharya J."/>
            <person name="Merenyi Z."/>
            <person name="Ke H.-M."/>
            <person name="Monk M."/>
            <person name="Kocsube S."/>
            <person name="Drula E."/>
            <person name="Lipzen A."/>
            <person name="Balint B."/>
            <person name="Henrissat B."/>
            <person name="Andreopoulos B."/>
            <person name="Martin F.M."/>
            <person name="Harder C.B."/>
            <person name="Rigling D."/>
            <person name="Ford K.L."/>
            <person name="Foster G.D."/>
            <person name="Pangilinan J."/>
            <person name="Papanicolaou A."/>
            <person name="Barry K."/>
            <person name="LaButti K."/>
            <person name="Viragh M."/>
            <person name="Koriabine M."/>
            <person name="Yan M."/>
            <person name="Riley R."/>
            <person name="Champramary S."/>
            <person name="Plett K.L."/>
            <person name="Tsai I.J."/>
            <person name="Slot J."/>
            <person name="Sipos G."/>
            <person name="Plett J."/>
            <person name="Nagy L.G."/>
            <person name="Grigoriev I.V."/>
        </authorList>
    </citation>
    <scope>NUCLEOTIDE SEQUENCE</scope>
    <source>
        <strain evidence="1">FPL87.14</strain>
    </source>
</reference>
<dbReference type="Proteomes" id="UP001175226">
    <property type="component" value="Unassembled WGS sequence"/>
</dbReference>
<proteinExistence type="predicted"/>
<protein>
    <recommendedName>
        <fullName evidence="3">CxC2-like cysteine cluster KDZ transposase-associated domain-containing protein</fullName>
    </recommendedName>
</protein>
<gene>
    <name evidence="1" type="ORF">EV421DRAFT_1893510</name>
</gene>
<dbReference type="EMBL" id="JAUEPT010000140">
    <property type="protein sequence ID" value="KAK0430604.1"/>
    <property type="molecule type" value="Genomic_DNA"/>
</dbReference>
<accession>A0AA39IVP6</accession>
<sequence length="192" mass="21532">MESLRRSVYCIGCGSNPPSTCPTCHNGIPLFCCTECSASHLECQNCCVQQHETMPLHIVWQWNDTFFQKISLRDLGLRVQLATVLQPCLPTTFQALDLFMACMLTGKMSAFDFYKAMIYLIDALGLDIPKNHYKPLLHMGNECDGASRVAPGELAMECPACPDPHVNLPEDWQDTPPLLQYVGACIPPFLWY</sequence>
<evidence type="ECO:0000313" key="2">
    <source>
        <dbReference type="Proteomes" id="UP001175226"/>
    </source>
</evidence>
<evidence type="ECO:0008006" key="3">
    <source>
        <dbReference type="Google" id="ProtNLM"/>
    </source>
</evidence>
<name>A0AA39IVP6_9AGAR</name>
<comment type="caution">
    <text evidence="1">The sequence shown here is derived from an EMBL/GenBank/DDBJ whole genome shotgun (WGS) entry which is preliminary data.</text>
</comment>
<keyword evidence="2" id="KW-1185">Reference proteome</keyword>
<organism evidence="1 2">
    <name type="scientific">Armillaria borealis</name>
    <dbReference type="NCBI Taxonomy" id="47425"/>
    <lineage>
        <taxon>Eukaryota</taxon>
        <taxon>Fungi</taxon>
        <taxon>Dikarya</taxon>
        <taxon>Basidiomycota</taxon>
        <taxon>Agaricomycotina</taxon>
        <taxon>Agaricomycetes</taxon>
        <taxon>Agaricomycetidae</taxon>
        <taxon>Agaricales</taxon>
        <taxon>Marasmiineae</taxon>
        <taxon>Physalacriaceae</taxon>
        <taxon>Armillaria</taxon>
    </lineage>
</organism>
<dbReference type="AlphaFoldDB" id="A0AA39IVP6"/>